<gene>
    <name evidence="2" type="ORF">FTOL_03455</name>
</gene>
<dbReference type="AlphaFoldDB" id="A0AAE8SFA7"/>
<proteinExistence type="predicted"/>
<keyword evidence="3" id="KW-1185">Reference proteome</keyword>
<dbReference type="EMBL" id="ONZP01000103">
    <property type="protein sequence ID" value="SPJ73725.1"/>
    <property type="molecule type" value="Genomic_DNA"/>
</dbReference>
<evidence type="ECO:0000313" key="2">
    <source>
        <dbReference type="EMBL" id="SPJ73725.1"/>
    </source>
</evidence>
<name>A0AAE8SFA7_9HYPO</name>
<comment type="caution">
    <text evidence="2">The sequence shown here is derived from an EMBL/GenBank/DDBJ whole genome shotgun (WGS) entry which is preliminary data.</text>
</comment>
<reference evidence="2" key="1">
    <citation type="submission" date="2018-03" db="EMBL/GenBank/DDBJ databases">
        <authorList>
            <person name="Guldener U."/>
        </authorList>
    </citation>
    <scope>NUCLEOTIDE SEQUENCE</scope>
</reference>
<evidence type="ECO:0000256" key="1">
    <source>
        <dbReference type="SAM" id="MobiDB-lite"/>
    </source>
</evidence>
<evidence type="ECO:0000313" key="3">
    <source>
        <dbReference type="Proteomes" id="UP001187734"/>
    </source>
</evidence>
<dbReference type="Proteomes" id="UP001187734">
    <property type="component" value="Unassembled WGS sequence"/>
</dbReference>
<accession>A0AAE8SFA7</accession>
<organism evidence="2 3">
    <name type="scientific">Fusarium torulosum</name>
    <dbReference type="NCBI Taxonomy" id="33205"/>
    <lineage>
        <taxon>Eukaryota</taxon>
        <taxon>Fungi</taxon>
        <taxon>Dikarya</taxon>
        <taxon>Ascomycota</taxon>
        <taxon>Pezizomycotina</taxon>
        <taxon>Sordariomycetes</taxon>
        <taxon>Hypocreomycetidae</taxon>
        <taxon>Hypocreales</taxon>
        <taxon>Nectriaceae</taxon>
        <taxon>Fusarium</taxon>
    </lineage>
</organism>
<sequence length="437" mass="47582">MPIISCNDAKAEHLEGLVDEKSENSFVQTTGQSTFELLRFPSSASVAHLPKEPPTVQRAHTASLLALELRNKDDKNDVVWFSRIQAWVTKYASTNLTMGPTGKGPEYHATCELAPGLGQTSRLVQDAYDEAIRKVAPGSQQHVHPSPFDKEKRKFIRASPNVKGYPGVPVNIFYKPHATTVLPESRAVTQMNSRSEADSQTLTTGFFQRSNRFQARPVVFNFLQMFPGLARAFDAGEFTGEVLLLFEALKAVPYGWAFITGGTGSGKTTTAMSLVGAVISGSIKMAVPVKHVKTDGPDGSDVGDQDSNPSPADETANYGAETAAVFQTVESLSETPLPYSIIPTASGGNLECGLYALVNSIVSQLPREAPPSVDELRTILSSPEMLHDDHTEHSDHNEDRTVQGRYYQQACVKCVLSRNLNEIEPNLVLDGLEMCKL</sequence>
<protein>
    <submittedName>
        <fullName evidence="2">Uncharacterized protein</fullName>
    </submittedName>
</protein>
<feature type="region of interest" description="Disordered" evidence="1">
    <location>
        <begin position="293"/>
        <end position="315"/>
    </location>
</feature>